<accession>A0ABR0NAN6</accession>
<dbReference type="PANTHER" id="PTHR48025">
    <property type="entry name" value="OS02G0815200 PROTEIN"/>
    <property type="match status" value="1"/>
</dbReference>
<keyword evidence="5" id="KW-1185">Reference proteome</keyword>
<dbReference type="InterPro" id="IPR000504">
    <property type="entry name" value="RRM_dom"/>
</dbReference>
<name>A0ABR0NAN6_GOSAR</name>
<dbReference type="Gene3D" id="3.30.70.330">
    <property type="match status" value="1"/>
</dbReference>
<feature type="domain" description="RRM" evidence="3">
    <location>
        <begin position="18"/>
        <end position="95"/>
    </location>
</feature>
<evidence type="ECO:0000313" key="5">
    <source>
        <dbReference type="Proteomes" id="UP001358586"/>
    </source>
</evidence>
<keyword evidence="1 2" id="KW-0694">RNA-binding</keyword>
<dbReference type="InterPro" id="IPR012677">
    <property type="entry name" value="Nucleotide-bd_a/b_plait_sf"/>
</dbReference>
<dbReference type="Pfam" id="PF00076">
    <property type="entry name" value="RRM_1"/>
    <property type="match status" value="1"/>
</dbReference>
<dbReference type="InterPro" id="IPR050502">
    <property type="entry name" value="Euk_RNA-bind_prot"/>
</dbReference>
<dbReference type="SUPFAM" id="SSF54928">
    <property type="entry name" value="RNA-binding domain, RBD"/>
    <property type="match status" value="1"/>
</dbReference>
<dbReference type="SMART" id="SM00360">
    <property type="entry name" value="RRM"/>
    <property type="match status" value="1"/>
</dbReference>
<dbReference type="PANTHER" id="PTHR48025:SF1">
    <property type="entry name" value="RRM DOMAIN-CONTAINING PROTEIN"/>
    <property type="match status" value="1"/>
</dbReference>
<dbReference type="InterPro" id="IPR035979">
    <property type="entry name" value="RBD_domain_sf"/>
</dbReference>
<organism evidence="4 5">
    <name type="scientific">Gossypium arboreum</name>
    <name type="common">Tree cotton</name>
    <name type="synonym">Gossypium nanking</name>
    <dbReference type="NCBI Taxonomy" id="29729"/>
    <lineage>
        <taxon>Eukaryota</taxon>
        <taxon>Viridiplantae</taxon>
        <taxon>Streptophyta</taxon>
        <taxon>Embryophyta</taxon>
        <taxon>Tracheophyta</taxon>
        <taxon>Spermatophyta</taxon>
        <taxon>Magnoliopsida</taxon>
        <taxon>eudicotyledons</taxon>
        <taxon>Gunneridae</taxon>
        <taxon>Pentapetalae</taxon>
        <taxon>rosids</taxon>
        <taxon>malvids</taxon>
        <taxon>Malvales</taxon>
        <taxon>Malvaceae</taxon>
        <taxon>Malvoideae</taxon>
        <taxon>Gossypium</taxon>
    </lineage>
</organism>
<gene>
    <name evidence="4" type="ORF">PVK06_041530</name>
</gene>
<evidence type="ECO:0000256" key="1">
    <source>
        <dbReference type="ARBA" id="ARBA00022884"/>
    </source>
</evidence>
<sequence length="113" mass="13057">MASAGGENGDRSCRKELRTVFAYNISDSMHWKGLWALFSFHGNVVDTFISAKRSKEGKMFVFVRFSKCEYAQRAISRLDGFVMLAKKIWVKMAKYSGKRKIWKKVQAKEKSSF</sequence>
<dbReference type="CDD" id="cd00590">
    <property type="entry name" value="RRM_SF"/>
    <property type="match status" value="1"/>
</dbReference>
<evidence type="ECO:0000259" key="3">
    <source>
        <dbReference type="PROSITE" id="PS50102"/>
    </source>
</evidence>
<dbReference type="PROSITE" id="PS50102">
    <property type="entry name" value="RRM"/>
    <property type="match status" value="1"/>
</dbReference>
<evidence type="ECO:0000256" key="2">
    <source>
        <dbReference type="PROSITE-ProRule" id="PRU00176"/>
    </source>
</evidence>
<dbReference type="Proteomes" id="UP001358586">
    <property type="component" value="Chromosome 11"/>
</dbReference>
<reference evidence="4 5" key="1">
    <citation type="submission" date="2023-03" db="EMBL/GenBank/DDBJ databases">
        <title>WGS of Gossypium arboreum.</title>
        <authorList>
            <person name="Yu D."/>
        </authorList>
    </citation>
    <scope>NUCLEOTIDE SEQUENCE [LARGE SCALE GENOMIC DNA]</scope>
    <source>
        <tissue evidence="4">Leaf</tissue>
    </source>
</reference>
<dbReference type="EMBL" id="JARKNE010000011">
    <property type="protein sequence ID" value="KAK5786882.1"/>
    <property type="molecule type" value="Genomic_DNA"/>
</dbReference>
<protein>
    <recommendedName>
        <fullName evidence="3">RRM domain-containing protein</fullName>
    </recommendedName>
</protein>
<comment type="caution">
    <text evidence="4">The sequence shown here is derived from an EMBL/GenBank/DDBJ whole genome shotgun (WGS) entry which is preliminary data.</text>
</comment>
<evidence type="ECO:0000313" key="4">
    <source>
        <dbReference type="EMBL" id="KAK5786882.1"/>
    </source>
</evidence>
<proteinExistence type="predicted"/>